<name>A0A2U1SVY8_METSR</name>
<evidence type="ECO:0000256" key="5">
    <source>
        <dbReference type="ARBA" id="ARBA00023239"/>
    </source>
</evidence>
<dbReference type="EMBL" id="PUIV01000001">
    <property type="protein sequence ID" value="PWB95791.1"/>
    <property type="molecule type" value="Genomic_DNA"/>
</dbReference>
<dbReference type="Gene3D" id="3.40.1050.10">
    <property type="entry name" value="Carbonic anhydrase"/>
    <property type="match status" value="1"/>
</dbReference>
<evidence type="ECO:0000313" key="11">
    <source>
        <dbReference type="Proteomes" id="UP000245137"/>
    </source>
</evidence>
<organism evidence="9 11">
    <name type="scientific">Methylosinus sporium</name>
    <dbReference type="NCBI Taxonomy" id="428"/>
    <lineage>
        <taxon>Bacteria</taxon>
        <taxon>Pseudomonadati</taxon>
        <taxon>Pseudomonadota</taxon>
        <taxon>Alphaproteobacteria</taxon>
        <taxon>Hyphomicrobiales</taxon>
        <taxon>Methylocystaceae</taxon>
        <taxon>Methylosinus</taxon>
    </lineage>
</organism>
<dbReference type="EC" id="4.2.1.1" evidence="2 8"/>
<comment type="catalytic activity">
    <reaction evidence="6 8">
        <text>hydrogencarbonate + H(+) = CO2 + H2O</text>
        <dbReference type="Rhea" id="RHEA:10748"/>
        <dbReference type="ChEBI" id="CHEBI:15377"/>
        <dbReference type="ChEBI" id="CHEBI:15378"/>
        <dbReference type="ChEBI" id="CHEBI:16526"/>
        <dbReference type="ChEBI" id="CHEBI:17544"/>
        <dbReference type="EC" id="4.2.1.1"/>
    </reaction>
</comment>
<feature type="binding site" evidence="7">
    <location>
        <position position="118"/>
    </location>
    <ligand>
        <name>Zn(2+)</name>
        <dbReference type="ChEBI" id="CHEBI:29105"/>
    </ligand>
</feature>
<comment type="caution">
    <text evidence="9">The sequence shown here is derived from an EMBL/GenBank/DDBJ whole genome shotgun (WGS) entry which is preliminary data.</text>
</comment>
<dbReference type="EMBL" id="VJMF01000040">
    <property type="protein sequence ID" value="TRL33864.1"/>
    <property type="molecule type" value="Genomic_DNA"/>
</dbReference>
<evidence type="ECO:0000256" key="6">
    <source>
        <dbReference type="ARBA" id="ARBA00048348"/>
    </source>
</evidence>
<dbReference type="RefSeq" id="WP_108915465.1">
    <property type="nucleotide sequence ID" value="NZ_BGJY01000001.1"/>
</dbReference>
<dbReference type="InterPro" id="IPR015892">
    <property type="entry name" value="Carbonic_anhydrase_CS"/>
</dbReference>
<reference evidence="10 12" key="3">
    <citation type="submission" date="2019-07" db="EMBL/GenBank/DDBJ databases">
        <title>Ln-dependent methylotrophs.</title>
        <authorList>
            <person name="Tani A."/>
        </authorList>
    </citation>
    <scope>NUCLEOTIDE SEQUENCE [LARGE SCALE GENOMIC DNA]</scope>
    <source>
        <strain evidence="10 12">SM89A</strain>
    </source>
</reference>
<evidence type="ECO:0000256" key="8">
    <source>
        <dbReference type="RuleBase" id="RU003956"/>
    </source>
</evidence>
<reference evidence="9" key="2">
    <citation type="submission" date="2018-02" db="EMBL/GenBank/DDBJ databases">
        <authorList>
            <person name="Cohen D.B."/>
            <person name="Kent A.D."/>
        </authorList>
    </citation>
    <scope>NUCLEOTIDE SEQUENCE</scope>
    <source>
        <strain evidence="9">DSM 17706</strain>
    </source>
</reference>
<feature type="binding site" evidence="7">
    <location>
        <position position="56"/>
    </location>
    <ligand>
        <name>Zn(2+)</name>
        <dbReference type="ChEBI" id="CHEBI:29105"/>
    </ligand>
</feature>
<dbReference type="GO" id="GO:0008270">
    <property type="term" value="F:zinc ion binding"/>
    <property type="evidence" value="ECO:0007669"/>
    <property type="project" value="UniProtKB-UniRule"/>
</dbReference>
<evidence type="ECO:0000256" key="7">
    <source>
        <dbReference type="PIRSR" id="PIRSR601765-1"/>
    </source>
</evidence>
<evidence type="ECO:0000256" key="3">
    <source>
        <dbReference type="ARBA" id="ARBA00022723"/>
    </source>
</evidence>
<dbReference type="GO" id="GO:0015976">
    <property type="term" value="P:carbon utilization"/>
    <property type="evidence" value="ECO:0007669"/>
    <property type="project" value="InterPro"/>
</dbReference>
<keyword evidence="5 8" id="KW-0456">Lyase</keyword>
<dbReference type="PANTHER" id="PTHR11002:SF76">
    <property type="entry name" value="CARBONIC ANHYDRASE"/>
    <property type="match status" value="1"/>
</dbReference>
<keyword evidence="4 7" id="KW-0862">Zinc</keyword>
<evidence type="ECO:0000256" key="1">
    <source>
        <dbReference type="ARBA" id="ARBA00006217"/>
    </source>
</evidence>
<evidence type="ECO:0000313" key="10">
    <source>
        <dbReference type="EMBL" id="TRL33864.1"/>
    </source>
</evidence>
<accession>A0A2U1SVY8</accession>
<dbReference type="PANTHER" id="PTHR11002">
    <property type="entry name" value="CARBONIC ANHYDRASE"/>
    <property type="match status" value="1"/>
</dbReference>
<dbReference type="Proteomes" id="UP000245137">
    <property type="component" value="Unassembled WGS sequence"/>
</dbReference>
<keyword evidence="3 7" id="KW-0479">Metal-binding</keyword>
<dbReference type="OrthoDB" id="9797527at2"/>
<sequence>MTEAGPTEQPGDILPVHLAKGYETFLSGRFRGEQQRFHELAAGGQKPRTMVIGCCDSRVAPEAIFDAGPGELFVIRNVGNLVPPYAPNNDYHGTSAALEYAVMALKVNHLVILGHAQCGGVRAYAESQADPYTRPLSAGDFIGSWIKLLAPAAERAGAIPDPVTSDYIERLAFESIKQGIANLRSFPWIATLEQRHYLSLHGAYFGVMDGRLLVLDEASGEFSQIAPQAHAAAFAQPRF</sequence>
<dbReference type="Proteomes" id="UP000316781">
    <property type="component" value="Unassembled WGS sequence"/>
</dbReference>
<dbReference type="AlphaFoldDB" id="A0A2U1SVY8"/>
<dbReference type="InterPro" id="IPR001765">
    <property type="entry name" value="Carbonic_anhydrase"/>
</dbReference>
<feature type="binding site" evidence="7">
    <location>
        <position position="54"/>
    </location>
    <ligand>
        <name>Zn(2+)</name>
        <dbReference type="ChEBI" id="CHEBI:29105"/>
    </ligand>
</feature>
<protein>
    <recommendedName>
        <fullName evidence="2 8">Carbonic anhydrase</fullName>
        <ecNumber evidence="2 8">4.2.1.1</ecNumber>
    </recommendedName>
    <alternativeName>
        <fullName evidence="8">Carbonate dehydratase</fullName>
    </alternativeName>
</protein>
<dbReference type="GO" id="GO:0004089">
    <property type="term" value="F:carbonate dehydratase activity"/>
    <property type="evidence" value="ECO:0007669"/>
    <property type="project" value="UniProtKB-UniRule"/>
</dbReference>
<feature type="binding site" evidence="7">
    <location>
        <position position="115"/>
    </location>
    <ligand>
        <name>Zn(2+)</name>
        <dbReference type="ChEBI" id="CHEBI:29105"/>
    </ligand>
</feature>
<evidence type="ECO:0000313" key="12">
    <source>
        <dbReference type="Proteomes" id="UP000316781"/>
    </source>
</evidence>
<dbReference type="InterPro" id="IPR036874">
    <property type="entry name" value="Carbonic_anhydrase_sf"/>
</dbReference>
<proteinExistence type="inferred from homology"/>
<reference evidence="9 11" key="1">
    <citation type="journal article" date="2018" name="Appl. Microbiol. Biotechnol.">
        <title>Co-cultivation of the strictly anaerobic methanogen Methanosarcina barkeri with aerobic methanotrophs in an oxygen-limited membrane bioreactor.</title>
        <authorList>
            <person name="In 't Zandt M.H."/>
            <person name="van den Bosch T.J.M."/>
            <person name="Rijkers R."/>
            <person name="van Kessel M.A.H.J."/>
            <person name="Jetten M.S.M."/>
            <person name="Welte C.U."/>
        </authorList>
    </citation>
    <scope>NUCLEOTIDE SEQUENCE [LARGE SCALE GENOMIC DNA]</scope>
    <source>
        <strain evidence="9 11">DSM 17706</strain>
    </source>
</reference>
<gene>
    <name evidence="9" type="ORF">C5689_01450</name>
    <name evidence="10" type="ORF">FM996_10000</name>
</gene>
<dbReference type="SUPFAM" id="SSF53056">
    <property type="entry name" value="beta-carbonic anhydrase, cab"/>
    <property type="match status" value="1"/>
</dbReference>
<dbReference type="SMART" id="SM00947">
    <property type="entry name" value="Pro_CA"/>
    <property type="match status" value="1"/>
</dbReference>
<comment type="cofactor">
    <cofactor evidence="7">
        <name>Zn(2+)</name>
        <dbReference type="ChEBI" id="CHEBI:29105"/>
    </cofactor>
    <text evidence="7">Binds 1 zinc ion per subunit.</text>
</comment>
<comment type="function">
    <text evidence="8">Reversible hydration of carbon dioxide.</text>
</comment>
<keyword evidence="11" id="KW-1185">Reference proteome</keyword>
<evidence type="ECO:0000256" key="4">
    <source>
        <dbReference type="ARBA" id="ARBA00022833"/>
    </source>
</evidence>
<dbReference type="PROSITE" id="PS00705">
    <property type="entry name" value="PROK_CO2_ANHYDRASE_2"/>
    <property type="match status" value="1"/>
</dbReference>
<dbReference type="Pfam" id="PF00484">
    <property type="entry name" value="Pro_CA"/>
    <property type="match status" value="1"/>
</dbReference>
<evidence type="ECO:0000256" key="2">
    <source>
        <dbReference type="ARBA" id="ARBA00012925"/>
    </source>
</evidence>
<comment type="similarity">
    <text evidence="1 8">Belongs to the beta-class carbonic anhydrase family.</text>
</comment>
<evidence type="ECO:0000313" key="9">
    <source>
        <dbReference type="EMBL" id="PWB95791.1"/>
    </source>
</evidence>